<keyword evidence="2" id="KW-0238">DNA-binding</keyword>
<dbReference type="GO" id="GO:0003677">
    <property type="term" value="F:DNA binding"/>
    <property type="evidence" value="ECO:0007669"/>
    <property type="project" value="UniProtKB-KW"/>
</dbReference>
<sequence>MIKVLVVDDHRVFTELLSLALDATADIACVATATTAAEGLAKLAAYEIDVVVLDVRLPDGDGLQLVHSLLALRPSCRVVLLTAHPRADHAATALAAGAVAFLAKDERLDDLLAAVRSASTTRPVLSRTLPASPHEVVDLTPREWDVLGALSRGRAAAEIADELDLSQHTVRDHIKGLLRKLGARSQLEAVARARELGALDSSLG</sequence>
<dbReference type="SMART" id="SM00448">
    <property type="entry name" value="REC"/>
    <property type="match status" value="1"/>
</dbReference>
<organism evidence="5 6">
    <name type="scientific">Microbacterium limosum</name>
    <dbReference type="NCBI Taxonomy" id="3079935"/>
    <lineage>
        <taxon>Bacteria</taxon>
        <taxon>Bacillati</taxon>
        <taxon>Actinomycetota</taxon>
        <taxon>Actinomycetes</taxon>
        <taxon>Micrococcales</taxon>
        <taxon>Microbacteriaceae</taxon>
        <taxon>Microbacterium</taxon>
    </lineage>
</organism>
<dbReference type="PANTHER" id="PTHR43214">
    <property type="entry name" value="TWO-COMPONENT RESPONSE REGULATOR"/>
    <property type="match status" value="1"/>
</dbReference>
<reference evidence="5 6" key="1">
    <citation type="submission" date="2023-10" db="EMBL/GenBank/DDBJ databases">
        <title>Y20.</title>
        <authorList>
            <person name="Zhang G."/>
            <person name="Ding Y."/>
        </authorList>
    </citation>
    <scope>NUCLEOTIDE SEQUENCE [LARGE SCALE GENOMIC DNA]</scope>
    <source>
        <strain evidence="5 6">Y20</strain>
    </source>
</reference>
<evidence type="ECO:0000259" key="3">
    <source>
        <dbReference type="SMART" id="SM00421"/>
    </source>
</evidence>
<dbReference type="Gene3D" id="1.10.10.10">
    <property type="entry name" value="Winged helix-like DNA-binding domain superfamily/Winged helix DNA-binding domain"/>
    <property type="match status" value="1"/>
</dbReference>
<dbReference type="InterPro" id="IPR036388">
    <property type="entry name" value="WH-like_DNA-bd_sf"/>
</dbReference>
<dbReference type="Gene3D" id="3.40.50.2300">
    <property type="match status" value="1"/>
</dbReference>
<dbReference type="EMBL" id="CP137080">
    <property type="protein sequence ID" value="WOQ69418.1"/>
    <property type="molecule type" value="Genomic_DNA"/>
</dbReference>
<dbReference type="SMART" id="SM00421">
    <property type="entry name" value="HTH_LUXR"/>
    <property type="match status" value="1"/>
</dbReference>
<dbReference type="InterPro" id="IPR000792">
    <property type="entry name" value="Tscrpt_reg_LuxR_C"/>
</dbReference>
<dbReference type="InterPro" id="IPR058245">
    <property type="entry name" value="NreC/VraR/RcsB-like_REC"/>
</dbReference>
<evidence type="ECO:0000256" key="1">
    <source>
        <dbReference type="ARBA" id="ARBA00022553"/>
    </source>
</evidence>
<proteinExistence type="predicted"/>
<keyword evidence="1" id="KW-0597">Phosphoprotein</keyword>
<name>A0AAU0MGQ4_9MICO</name>
<feature type="domain" description="Response regulatory" evidence="4">
    <location>
        <begin position="2"/>
        <end position="115"/>
    </location>
</feature>
<protein>
    <submittedName>
        <fullName evidence="5">Response regulator transcription factor</fullName>
    </submittedName>
</protein>
<keyword evidence="6" id="KW-1185">Reference proteome</keyword>
<dbReference type="KEGG" id="mliy:RYJ27_12055"/>
<dbReference type="RefSeq" id="WP_330170542.1">
    <property type="nucleotide sequence ID" value="NZ_CP137080.1"/>
</dbReference>
<dbReference type="InterPro" id="IPR011006">
    <property type="entry name" value="CheY-like_superfamily"/>
</dbReference>
<dbReference type="InterPro" id="IPR016032">
    <property type="entry name" value="Sig_transdc_resp-reg_C-effctor"/>
</dbReference>
<dbReference type="InterPro" id="IPR001789">
    <property type="entry name" value="Sig_transdc_resp-reg_receiver"/>
</dbReference>
<gene>
    <name evidence="5" type="ORF">RYJ27_12055</name>
</gene>
<evidence type="ECO:0000313" key="6">
    <source>
        <dbReference type="Proteomes" id="UP001329313"/>
    </source>
</evidence>
<dbReference type="GO" id="GO:0000160">
    <property type="term" value="P:phosphorelay signal transduction system"/>
    <property type="evidence" value="ECO:0007669"/>
    <property type="project" value="InterPro"/>
</dbReference>
<feature type="domain" description="HTH luxR-type" evidence="3">
    <location>
        <begin position="136"/>
        <end position="193"/>
    </location>
</feature>
<evidence type="ECO:0000256" key="2">
    <source>
        <dbReference type="ARBA" id="ARBA00023125"/>
    </source>
</evidence>
<dbReference type="Pfam" id="PF00072">
    <property type="entry name" value="Response_reg"/>
    <property type="match status" value="1"/>
</dbReference>
<dbReference type="CDD" id="cd06170">
    <property type="entry name" value="LuxR_C_like"/>
    <property type="match status" value="1"/>
</dbReference>
<dbReference type="InterPro" id="IPR039420">
    <property type="entry name" value="WalR-like"/>
</dbReference>
<dbReference type="Pfam" id="PF00196">
    <property type="entry name" value="GerE"/>
    <property type="match status" value="1"/>
</dbReference>
<dbReference type="PRINTS" id="PR00038">
    <property type="entry name" value="HTHLUXR"/>
</dbReference>
<dbReference type="CDD" id="cd17535">
    <property type="entry name" value="REC_NarL-like"/>
    <property type="match status" value="1"/>
</dbReference>
<dbReference type="SUPFAM" id="SSF46894">
    <property type="entry name" value="C-terminal effector domain of the bipartite response regulators"/>
    <property type="match status" value="1"/>
</dbReference>
<dbReference type="PANTHER" id="PTHR43214:SF44">
    <property type="entry name" value="TWO-COMPONENT RESPONSE REGULATOR"/>
    <property type="match status" value="1"/>
</dbReference>
<evidence type="ECO:0000313" key="5">
    <source>
        <dbReference type="EMBL" id="WOQ69418.1"/>
    </source>
</evidence>
<dbReference type="GO" id="GO:0006355">
    <property type="term" value="P:regulation of DNA-templated transcription"/>
    <property type="evidence" value="ECO:0007669"/>
    <property type="project" value="InterPro"/>
</dbReference>
<evidence type="ECO:0000259" key="4">
    <source>
        <dbReference type="SMART" id="SM00448"/>
    </source>
</evidence>
<dbReference type="Proteomes" id="UP001329313">
    <property type="component" value="Chromosome"/>
</dbReference>
<accession>A0AAU0MGQ4</accession>
<dbReference type="AlphaFoldDB" id="A0AAU0MGQ4"/>
<dbReference type="SUPFAM" id="SSF52172">
    <property type="entry name" value="CheY-like"/>
    <property type="match status" value="1"/>
</dbReference>